<keyword evidence="1" id="KW-0472">Membrane</keyword>
<dbReference type="OrthoDB" id="2969890at2"/>
<reference evidence="2 3" key="1">
    <citation type="submission" date="2016-10" db="EMBL/GenBank/DDBJ databases">
        <title>Draft genome sequences of four alkaliphilic bacteria belonging to the Anaerobacillus genus.</title>
        <authorList>
            <person name="Bassil N.M."/>
            <person name="Lloyd J.R."/>
        </authorList>
    </citation>
    <scope>NUCLEOTIDE SEQUENCE [LARGE SCALE GENOMIC DNA]</scope>
    <source>
        <strain evidence="2 3">DSM 15340</strain>
    </source>
</reference>
<comment type="caution">
    <text evidence="2">The sequence shown here is derived from an EMBL/GenBank/DDBJ whole genome shotgun (WGS) entry which is preliminary data.</text>
</comment>
<organism evidence="2 3">
    <name type="scientific">Anaerobacillus arseniciselenatis</name>
    <dbReference type="NCBI Taxonomy" id="85682"/>
    <lineage>
        <taxon>Bacteria</taxon>
        <taxon>Bacillati</taxon>
        <taxon>Bacillota</taxon>
        <taxon>Bacilli</taxon>
        <taxon>Bacillales</taxon>
        <taxon>Bacillaceae</taxon>
        <taxon>Anaerobacillus</taxon>
    </lineage>
</organism>
<keyword evidence="1" id="KW-0812">Transmembrane</keyword>
<evidence type="ECO:0000313" key="2">
    <source>
        <dbReference type="EMBL" id="OIJ14022.1"/>
    </source>
</evidence>
<evidence type="ECO:0000313" key="3">
    <source>
        <dbReference type="Proteomes" id="UP000180098"/>
    </source>
</evidence>
<evidence type="ECO:0000256" key="1">
    <source>
        <dbReference type="SAM" id="Phobius"/>
    </source>
</evidence>
<proteinExistence type="predicted"/>
<protein>
    <submittedName>
        <fullName evidence="2">Uncharacterized protein</fullName>
    </submittedName>
</protein>
<dbReference type="RefSeq" id="WP_071312716.1">
    <property type="nucleotide sequence ID" value="NZ_MLQQ01000010.1"/>
</dbReference>
<dbReference type="InterPro" id="IPR043713">
    <property type="entry name" value="DUF5654"/>
</dbReference>
<dbReference type="EMBL" id="MLQQ01000010">
    <property type="protein sequence ID" value="OIJ14022.1"/>
    <property type="molecule type" value="Genomic_DNA"/>
</dbReference>
<keyword evidence="3" id="KW-1185">Reference proteome</keyword>
<dbReference type="Proteomes" id="UP000180098">
    <property type="component" value="Unassembled WGS sequence"/>
</dbReference>
<name>A0A1S2LNC6_9BACI</name>
<feature type="transmembrane region" description="Helical" evidence="1">
    <location>
        <begin position="47"/>
        <end position="68"/>
    </location>
</feature>
<gene>
    <name evidence="2" type="ORF">BKP35_07390</name>
</gene>
<dbReference type="Pfam" id="PF18898">
    <property type="entry name" value="DUF5654"/>
    <property type="match status" value="1"/>
</dbReference>
<accession>A0A1S2LNC6</accession>
<dbReference type="AlphaFoldDB" id="A0A1S2LNC6"/>
<sequence length="72" mass="8022">MGRKLMEQMITLFTAAIGVMAALAWNDAVQALFNSYFPKGEGIRERFVFAILITAIAVFITTIFASFINEDD</sequence>
<keyword evidence="1" id="KW-1133">Transmembrane helix</keyword>